<reference evidence="1" key="1">
    <citation type="submission" date="2019-12" db="EMBL/GenBank/DDBJ databases">
        <title>An insight into the sialome of adult female Ixodes ricinus ticks feeding for 6 days.</title>
        <authorList>
            <person name="Perner J."/>
            <person name="Ribeiro J.M.C."/>
        </authorList>
    </citation>
    <scope>NUCLEOTIDE SEQUENCE</scope>
    <source>
        <strain evidence="1">Semi-engorged</strain>
        <tissue evidence="1">Salivary glands</tissue>
    </source>
</reference>
<organism evidence="1">
    <name type="scientific">Ixodes ricinus</name>
    <name type="common">Common tick</name>
    <name type="synonym">Acarus ricinus</name>
    <dbReference type="NCBI Taxonomy" id="34613"/>
    <lineage>
        <taxon>Eukaryota</taxon>
        <taxon>Metazoa</taxon>
        <taxon>Ecdysozoa</taxon>
        <taxon>Arthropoda</taxon>
        <taxon>Chelicerata</taxon>
        <taxon>Arachnida</taxon>
        <taxon>Acari</taxon>
        <taxon>Parasitiformes</taxon>
        <taxon>Ixodida</taxon>
        <taxon>Ixodoidea</taxon>
        <taxon>Ixodidae</taxon>
        <taxon>Ixodinae</taxon>
        <taxon>Ixodes</taxon>
    </lineage>
</organism>
<evidence type="ECO:0000313" key="1">
    <source>
        <dbReference type="EMBL" id="MXU91156.1"/>
    </source>
</evidence>
<name>A0A6B0UNE4_IXORI</name>
<accession>A0A6B0UNE4</accession>
<sequence length="120" mass="13699">MFLFLRKLASLLVARNPLVSFTLFFLLKTRVYTLLRVRRLPRVPPAIRTFTIGSLQPLSRHATIYAKAASAFPGVCDRQSLPFSTDFFWNLILLLNLGELTSLAERGSCFVLREVFDVHL</sequence>
<proteinExistence type="predicted"/>
<protein>
    <submittedName>
        <fullName evidence="1">Uncharacterized protein</fullName>
    </submittedName>
</protein>
<dbReference type="AlphaFoldDB" id="A0A6B0UNE4"/>
<dbReference type="EMBL" id="GIFC01009073">
    <property type="protein sequence ID" value="MXU91156.1"/>
    <property type="molecule type" value="Transcribed_RNA"/>
</dbReference>